<protein>
    <submittedName>
        <fullName evidence="2">Uncharacterized protein</fullName>
    </submittedName>
</protein>
<dbReference type="Proteomes" id="UP000323439">
    <property type="component" value="Unassembled WGS sequence"/>
</dbReference>
<keyword evidence="1" id="KW-1133">Transmembrane helix</keyword>
<name>A0A1G5WHI3_9EURY</name>
<organism evidence="2 3">
    <name type="scientific">Methanobrevibacter millerae</name>
    <dbReference type="NCBI Taxonomy" id="230361"/>
    <lineage>
        <taxon>Archaea</taxon>
        <taxon>Methanobacteriati</taxon>
        <taxon>Methanobacteriota</taxon>
        <taxon>Methanomada group</taxon>
        <taxon>Methanobacteria</taxon>
        <taxon>Methanobacteriales</taxon>
        <taxon>Methanobacteriaceae</taxon>
        <taxon>Methanobrevibacter</taxon>
    </lineage>
</organism>
<dbReference type="AlphaFoldDB" id="A0A1G5WHI3"/>
<accession>A0A1G5WHI3</accession>
<sequence>MIEIFMCNVVYSLYSALIVLDCLFIVMKYIDKNHSKLEIMGNNLNVPNDYISRFVVEFIEECYPKLDIEVNKKRIAGLHITYVPC</sequence>
<evidence type="ECO:0000256" key="1">
    <source>
        <dbReference type="SAM" id="Phobius"/>
    </source>
</evidence>
<evidence type="ECO:0000313" key="3">
    <source>
        <dbReference type="Proteomes" id="UP000323439"/>
    </source>
</evidence>
<feature type="transmembrane region" description="Helical" evidence="1">
    <location>
        <begin position="12"/>
        <end position="30"/>
    </location>
</feature>
<gene>
    <name evidence="2" type="ORF">SAMN02910315_01421</name>
</gene>
<proteinExistence type="predicted"/>
<keyword evidence="1" id="KW-0472">Membrane</keyword>
<keyword evidence="1" id="KW-0812">Transmembrane</keyword>
<dbReference type="EMBL" id="FMXB01000010">
    <property type="protein sequence ID" value="SDA57543.1"/>
    <property type="molecule type" value="Genomic_DNA"/>
</dbReference>
<reference evidence="2 3" key="1">
    <citation type="submission" date="2016-10" db="EMBL/GenBank/DDBJ databases">
        <authorList>
            <person name="Varghese N."/>
            <person name="Submissions S."/>
        </authorList>
    </citation>
    <scope>NUCLEOTIDE SEQUENCE [LARGE SCALE GENOMIC DNA]</scope>
    <source>
        <strain evidence="2 3">DSM 16643</strain>
    </source>
</reference>
<keyword evidence="3" id="KW-1185">Reference proteome</keyword>
<evidence type="ECO:0000313" key="2">
    <source>
        <dbReference type="EMBL" id="SDA57543.1"/>
    </source>
</evidence>